<keyword evidence="4" id="KW-0539">Nucleus</keyword>
<reference evidence="6" key="1">
    <citation type="submission" date="2022-01" db="EMBL/GenBank/DDBJ databases">
        <title>Genome Sequence Resource for Two Populations of Ditylenchus destructor, the Migratory Endoparasitic Phytonematode.</title>
        <authorList>
            <person name="Zhang H."/>
            <person name="Lin R."/>
            <person name="Xie B."/>
        </authorList>
    </citation>
    <scope>NUCLEOTIDE SEQUENCE</scope>
    <source>
        <strain evidence="6">BazhouSP</strain>
    </source>
</reference>
<evidence type="ECO:0000256" key="1">
    <source>
        <dbReference type="ARBA" id="ARBA00004123"/>
    </source>
</evidence>
<keyword evidence="5" id="KW-0175">Coiled coil</keyword>
<feature type="coiled-coil region" evidence="5">
    <location>
        <begin position="65"/>
        <end position="103"/>
    </location>
</feature>
<dbReference type="InterPro" id="IPR037212">
    <property type="entry name" value="Med7/Med21-like"/>
</dbReference>
<keyword evidence="3" id="KW-0804">Transcription</keyword>
<keyword evidence="7" id="KW-1185">Reference proteome</keyword>
<evidence type="ECO:0000256" key="5">
    <source>
        <dbReference type="SAM" id="Coils"/>
    </source>
</evidence>
<evidence type="ECO:0000313" key="6">
    <source>
        <dbReference type="EMBL" id="KAI1704623.1"/>
    </source>
</evidence>
<accession>A0AAD4MXM2</accession>
<evidence type="ECO:0000256" key="2">
    <source>
        <dbReference type="ARBA" id="ARBA00023015"/>
    </source>
</evidence>
<dbReference type="AlphaFoldDB" id="A0AAD4MXM2"/>
<proteinExistence type="predicted"/>
<evidence type="ECO:0000256" key="3">
    <source>
        <dbReference type="ARBA" id="ARBA00023163"/>
    </source>
</evidence>
<dbReference type="Gene3D" id="6.10.280.10">
    <property type="entry name" value="Mediator complex, subunit Med21"/>
    <property type="match status" value="1"/>
</dbReference>
<dbReference type="GO" id="GO:0016592">
    <property type="term" value="C:mediator complex"/>
    <property type="evidence" value="ECO:0007669"/>
    <property type="project" value="InterPro"/>
</dbReference>
<dbReference type="EMBL" id="JAKKPZ010000065">
    <property type="protein sequence ID" value="KAI1704623.1"/>
    <property type="molecule type" value="Genomic_DNA"/>
</dbReference>
<protein>
    <submittedName>
        <fullName evidence="6">Uncharacterized protein</fullName>
    </submittedName>
</protein>
<sequence>MCENPLVPTKSCGYYRTGLGRVRPGLPGTWRTRAETWSGPDFQYKLVLNINYNRYQTLPPDEHSTEDHEKMLLELDEERAKAAKELEKTVDKAEQLSEEITAMLSSIAQIQMTSRRRK</sequence>
<name>A0AAD4MXM2_9BILA</name>
<comment type="caution">
    <text evidence="6">The sequence shown here is derived from an EMBL/GenBank/DDBJ whole genome shotgun (WGS) entry which is preliminary data.</text>
</comment>
<comment type="subcellular location">
    <subcellularLocation>
        <location evidence="1">Nucleus</location>
    </subcellularLocation>
</comment>
<dbReference type="Proteomes" id="UP001201812">
    <property type="component" value="Unassembled WGS sequence"/>
</dbReference>
<gene>
    <name evidence="6" type="ORF">DdX_14119</name>
</gene>
<dbReference type="SUPFAM" id="SSF140718">
    <property type="entry name" value="Mediator hinge subcomplex-like"/>
    <property type="match status" value="1"/>
</dbReference>
<evidence type="ECO:0000256" key="4">
    <source>
        <dbReference type="ARBA" id="ARBA00023242"/>
    </source>
</evidence>
<organism evidence="6 7">
    <name type="scientific">Ditylenchus destructor</name>
    <dbReference type="NCBI Taxonomy" id="166010"/>
    <lineage>
        <taxon>Eukaryota</taxon>
        <taxon>Metazoa</taxon>
        <taxon>Ecdysozoa</taxon>
        <taxon>Nematoda</taxon>
        <taxon>Chromadorea</taxon>
        <taxon>Rhabditida</taxon>
        <taxon>Tylenchina</taxon>
        <taxon>Tylenchomorpha</taxon>
        <taxon>Sphaerularioidea</taxon>
        <taxon>Anguinidae</taxon>
        <taxon>Anguininae</taxon>
        <taxon>Ditylenchus</taxon>
    </lineage>
</organism>
<evidence type="ECO:0000313" key="7">
    <source>
        <dbReference type="Proteomes" id="UP001201812"/>
    </source>
</evidence>
<keyword evidence="2" id="KW-0805">Transcription regulation</keyword>